<protein>
    <recommendedName>
        <fullName evidence="1">HTH cro/C1-type domain-containing protein</fullName>
    </recommendedName>
</protein>
<dbReference type="PATRIC" id="fig|656366.3.peg.1397"/>
<dbReference type="Pfam" id="PF01381">
    <property type="entry name" value="HTH_3"/>
    <property type="match status" value="1"/>
</dbReference>
<dbReference type="Gene3D" id="1.10.260.40">
    <property type="entry name" value="lambda repressor-like DNA-binding domains"/>
    <property type="match status" value="1"/>
</dbReference>
<keyword evidence="3" id="KW-1185">Reference proteome</keyword>
<gene>
    <name evidence="2" type="ORF">AOC05_06515</name>
</gene>
<name>A0A0M4QW48_9MICC</name>
<reference evidence="3" key="1">
    <citation type="submission" date="2015-09" db="EMBL/GenBank/DDBJ databases">
        <title>Complete genome of Arthrobacter alpinus strain R3.8.</title>
        <authorList>
            <person name="See-Too W.S."/>
            <person name="Chan K.G."/>
        </authorList>
    </citation>
    <scope>NUCLEOTIDE SEQUENCE [LARGE SCALE GENOMIC DNA]</scope>
    <source>
        <strain evidence="3">R3.8</strain>
    </source>
</reference>
<dbReference type="AlphaFoldDB" id="A0A0M4QW48"/>
<dbReference type="GO" id="GO:0003677">
    <property type="term" value="F:DNA binding"/>
    <property type="evidence" value="ECO:0007669"/>
    <property type="project" value="InterPro"/>
</dbReference>
<accession>A0A0M4QW48</accession>
<evidence type="ECO:0000313" key="3">
    <source>
        <dbReference type="Proteomes" id="UP000062833"/>
    </source>
</evidence>
<sequence length="72" mass="8165">MQGTMRKTSDLGLMVLAVRKRHNLTQVELAERLGVSQRYLSELETGRPKVLNAKLLQLLADLGIELSFREVE</sequence>
<evidence type="ECO:0000259" key="1">
    <source>
        <dbReference type="PROSITE" id="PS50943"/>
    </source>
</evidence>
<dbReference type="EMBL" id="CP012677">
    <property type="protein sequence ID" value="ALE92061.1"/>
    <property type="molecule type" value="Genomic_DNA"/>
</dbReference>
<dbReference type="PROSITE" id="PS50943">
    <property type="entry name" value="HTH_CROC1"/>
    <property type="match status" value="1"/>
</dbReference>
<organism evidence="2 3">
    <name type="scientific">Arthrobacter alpinus</name>
    <dbReference type="NCBI Taxonomy" id="656366"/>
    <lineage>
        <taxon>Bacteria</taxon>
        <taxon>Bacillati</taxon>
        <taxon>Actinomycetota</taxon>
        <taxon>Actinomycetes</taxon>
        <taxon>Micrococcales</taxon>
        <taxon>Micrococcaceae</taxon>
        <taxon>Arthrobacter</taxon>
    </lineage>
</organism>
<dbReference type="InterPro" id="IPR010982">
    <property type="entry name" value="Lambda_DNA-bd_dom_sf"/>
</dbReference>
<dbReference type="SUPFAM" id="SSF47413">
    <property type="entry name" value="lambda repressor-like DNA-binding domains"/>
    <property type="match status" value="1"/>
</dbReference>
<dbReference type="SMART" id="SM00530">
    <property type="entry name" value="HTH_XRE"/>
    <property type="match status" value="1"/>
</dbReference>
<proteinExistence type="predicted"/>
<dbReference type="Proteomes" id="UP000062833">
    <property type="component" value="Chromosome"/>
</dbReference>
<feature type="domain" description="HTH cro/C1-type" evidence="1">
    <location>
        <begin position="15"/>
        <end position="69"/>
    </location>
</feature>
<dbReference type="CDD" id="cd00093">
    <property type="entry name" value="HTH_XRE"/>
    <property type="match status" value="1"/>
</dbReference>
<evidence type="ECO:0000313" key="2">
    <source>
        <dbReference type="EMBL" id="ALE92061.1"/>
    </source>
</evidence>
<dbReference type="InterPro" id="IPR001387">
    <property type="entry name" value="Cro/C1-type_HTH"/>
</dbReference>
<dbReference type="KEGG" id="aaq:AOC05_06515"/>